<name>A0A382CBZ2_9ZZZZ</name>
<dbReference type="PANTHER" id="PTHR42781">
    <property type="entry name" value="SPERMIDINE/PUTRESCINE IMPORT ATP-BINDING PROTEIN POTA"/>
    <property type="match status" value="1"/>
</dbReference>
<keyword evidence="4" id="KW-0067">ATP-binding</keyword>
<keyword evidence="3" id="KW-0547">Nucleotide-binding</keyword>
<evidence type="ECO:0000259" key="5">
    <source>
        <dbReference type="PROSITE" id="PS50893"/>
    </source>
</evidence>
<dbReference type="PROSITE" id="PS50893">
    <property type="entry name" value="ABC_TRANSPORTER_2"/>
    <property type="match status" value="1"/>
</dbReference>
<dbReference type="EMBL" id="UINC01033468">
    <property type="protein sequence ID" value="SVB22803.1"/>
    <property type="molecule type" value="Genomic_DNA"/>
</dbReference>
<keyword evidence="1" id="KW-0813">Transport</keyword>
<dbReference type="InterPro" id="IPR004606">
    <property type="entry name" value="Mop_domain"/>
</dbReference>
<evidence type="ECO:0008006" key="8">
    <source>
        <dbReference type="Google" id="ProtNLM"/>
    </source>
</evidence>
<dbReference type="AlphaFoldDB" id="A0A382CBZ2"/>
<dbReference type="PROSITE" id="PS51866">
    <property type="entry name" value="MOP"/>
    <property type="match status" value="1"/>
</dbReference>
<dbReference type="GO" id="GO:0016887">
    <property type="term" value="F:ATP hydrolysis activity"/>
    <property type="evidence" value="ECO:0007669"/>
    <property type="project" value="InterPro"/>
</dbReference>
<evidence type="ECO:0000256" key="1">
    <source>
        <dbReference type="ARBA" id="ARBA00022448"/>
    </source>
</evidence>
<reference evidence="7" key="1">
    <citation type="submission" date="2018-05" db="EMBL/GenBank/DDBJ databases">
        <authorList>
            <person name="Lanie J.A."/>
            <person name="Ng W.-L."/>
            <person name="Kazmierczak K.M."/>
            <person name="Andrzejewski T.M."/>
            <person name="Davidsen T.M."/>
            <person name="Wayne K.J."/>
            <person name="Tettelin H."/>
            <person name="Glass J.I."/>
            <person name="Rusch D."/>
            <person name="Podicherti R."/>
            <person name="Tsui H.-C.T."/>
            <person name="Winkler M.E."/>
        </authorList>
    </citation>
    <scope>NUCLEOTIDE SEQUENCE</scope>
</reference>
<dbReference type="InterPro" id="IPR003593">
    <property type="entry name" value="AAA+_ATPase"/>
</dbReference>
<feature type="domain" description="ABC transporter" evidence="5">
    <location>
        <begin position="1"/>
        <end position="226"/>
    </location>
</feature>
<evidence type="ECO:0000313" key="7">
    <source>
        <dbReference type="EMBL" id="SVB22803.1"/>
    </source>
</evidence>
<organism evidence="7">
    <name type="scientific">marine metagenome</name>
    <dbReference type="NCBI Taxonomy" id="408172"/>
    <lineage>
        <taxon>unclassified sequences</taxon>
        <taxon>metagenomes</taxon>
        <taxon>ecological metagenomes</taxon>
    </lineage>
</organism>
<gene>
    <name evidence="7" type="ORF">METZ01_LOCUS175657</name>
</gene>
<dbReference type="Pfam" id="PF03459">
    <property type="entry name" value="TOBE"/>
    <property type="match status" value="1"/>
</dbReference>
<dbReference type="GO" id="GO:0015689">
    <property type="term" value="P:molybdate ion transport"/>
    <property type="evidence" value="ECO:0007669"/>
    <property type="project" value="InterPro"/>
</dbReference>
<feature type="domain" description="Mop" evidence="6">
    <location>
        <begin position="258"/>
        <end position="321"/>
    </location>
</feature>
<dbReference type="SMART" id="SM00382">
    <property type="entry name" value="AAA"/>
    <property type="match status" value="1"/>
</dbReference>
<dbReference type="Pfam" id="PF00005">
    <property type="entry name" value="ABC_tran"/>
    <property type="match status" value="1"/>
</dbReference>
<dbReference type="InterPro" id="IPR008995">
    <property type="entry name" value="Mo/tungstate-bd_C_term_dom"/>
</dbReference>
<evidence type="ECO:0000256" key="4">
    <source>
        <dbReference type="ARBA" id="ARBA00022840"/>
    </source>
</evidence>
<proteinExistence type="predicted"/>
<dbReference type="SUPFAM" id="SSF50331">
    <property type="entry name" value="MOP-like"/>
    <property type="match status" value="1"/>
</dbReference>
<dbReference type="InterPro" id="IPR027417">
    <property type="entry name" value="P-loop_NTPase"/>
</dbReference>
<dbReference type="PANTHER" id="PTHR42781:SF4">
    <property type="entry name" value="SPERMIDINE_PUTRESCINE IMPORT ATP-BINDING PROTEIN POTA"/>
    <property type="match status" value="1"/>
</dbReference>
<dbReference type="SUPFAM" id="SSF52540">
    <property type="entry name" value="P-loop containing nucleoside triphosphate hydrolases"/>
    <property type="match status" value="1"/>
</dbReference>
<dbReference type="GO" id="GO:0005524">
    <property type="term" value="F:ATP binding"/>
    <property type="evidence" value="ECO:0007669"/>
    <property type="project" value="UniProtKB-KW"/>
</dbReference>
<dbReference type="InterPro" id="IPR003439">
    <property type="entry name" value="ABC_transporter-like_ATP-bd"/>
</dbReference>
<feature type="non-terminal residue" evidence="7">
    <location>
        <position position="1"/>
    </location>
</feature>
<keyword evidence="2" id="KW-0500">Molybdenum</keyword>
<dbReference type="InterPro" id="IPR050093">
    <property type="entry name" value="ABC_SmlMolc_Importer"/>
</dbReference>
<dbReference type="InterPro" id="IPR005116">
    <property type="entry name" value="Transp-assoc_OB_typ1"/>
</dbReference>
<evidence type="ECO:0000256" key="3">
    <source>
        <dbReference type="ARBA" id="ARBA00022741"/>
    </source>
</evidence>
<dbReference type="Gene3D" id="3.40.50.300">
    <property type="entry name" value="P-loop containing nucleotide triphosphate hydrolases"/>
    <property type="match status" value="1"/>
</dbReference>
<dbReference type="Gene3D" id="2.40.50.100">
    <property type="match status" value="1"/>
</dbReference>
<sequence>VFNYDGNIFLNDINIKIDKSSIVGIVGPNGSGKTTLLKLLSFLNLPHYGSLFYDGTELMKNNINQFRKSVGYVQQDPYLFRGTVYKNIEIGLKLNHINQKGRIKKVSKILSLLKIEYLSTRLAHSLSGGETKKVAIGQAMVLEPDVLIMDEPFSSLDKDSIYDLEELITFLRTELNKTIIFTTHDQIQAQKLTDHIYTVVKGKLFPTHLINLFSGKFDESNKVFDTGKQLITIDKGADNLELIAIDPRQIVLSLQELDSSMQNSFLGKITGIIEDSNNIKLNIDIGEKIQAIITHKAFSDLKLSLRMNVWVSFKSSSIMIF</sequence>
<accession>A0A382CBZ2</accession>
<protein>
    <recommendedName>
        <fullName evidence="8">ABC transporter domain-containing protein</fullName>
    </recommendedName>
</protein>
<evidence type="ECO:0000256" key="2">
    <source>
        <dbReference type="ARBA" id="ARBA00022505"/>
    </source>
</evidence>
<evidence type="ECO:0000259" key="6">
    <source>
        <dbReference type="PROSITE" id="PS51866"/>
    </source>
</evidence>